<sequence>MNTAKKMIRVANAQGFWGDSLLGPKRLVEEGPVDYLTFDYLSEITMSIMQKQRMRDPDSGYARDFIKMLKMIMPQCRDKGIKLIANAAGVNAPACLAATKQALSEIGLSGVRIGIVEGDDILDRLDSLANEGEELVNMDTGAALASVKDDVISANVYIGAASIVEALQQGADIVITGRASDPSLAVAPLAYEFGWSFEDYDKIAAATVLGHIIECGPQCTGGNYTDWRDVQDFAHIGFPVVEAYEDGSFIVTKHDGTGGLINVESVTSQLLYELGDPARYLSPDCVADFTTIQMEQDGPNRVRVHGVKGLPATDSFKVSMSYANGYKILATLCIGGPDAIEKAHIVSDMVFSRMKMLGADIPAEDRFLELFGSNVLYKGIVESPDQPHEILMRLGAKGMDANKLNVMSSEIAPVLTSGPPGITGFAAGRSRASEVVGYWPALIGKDKIKTTVNVEEV</sequence>
<name>A0A368E4J8_9PROT</name>
<evidence type="ECO:0000313" key="3">
    <source>
        <dbReference type="Proteomes" id="UP000252132"/>
    </source>
</evidence>
<evidence type="ECO:0000259" key="1">
    <source>
        <dbReference type="Pfam" id="PF07287"/>
    </source>
</evidence>
<dbReference type="Pfam" id="PF07287">
    <property type="entry name" value="AtuA"/>
    <property type="match status" value="1"/>
</dbReference>
<feature type="domain" description="Acyclic terpene utilisation N-terminal" evidence="1">
    <location>
        <begin position="8"/>
        <end position="453"/>
    </location>
</feature>
<dbReference type="PANTHER" id="PTHR47708">
    <property type="match status" value="1"/>
</dbReference>
<accession>A0A368E4J8</accession>
<dbReference type="AlphaFoldDB" id="A0A368E4J8"/>
<dbReference type="PANTHER" id="PTHR47708:SF2">
    <property type="entry name" value="SI:CH73-132F6.5"/>
    <property type="match status" value="1"/>
</dbReference>
<protein>
    <submittedName>
        <fullName evidence="2">DUF1446 domain-containing protein</fullName>
    </submittedName>
</protein>
<reference evidence="2 3" key="1">
    <citation type="journal article" date="2018" name="Microbiome">
        <title>Fine metagenomic profile of the Mediterranean stratified and mixed water columns revealed by assembly and recruitment.</title>
        <authorList>
            <person name="Haro-Moreno J.M."/>
            <person name="Lopez-Perez M."/>
            <person name="De La Torre J.R."/>
            <person name="Picazo A."/>
            <person name="Camacho A."/>
            <person name="Rodriguez-Valera F."/>
        </authorList>
    </citation>
    <scope>NUCLEOTIDE SEQUENCE [LARGE SCALE GENOMIC DNA]</scope>
    <source>
        <strain evidence="2">MED-G55</strain>
    </source>
</reference>
<dbReference type="Proteomes" id="UP000252132">
    <property type="component" value="Unassembled WGS sequence"/>
</dbReference>
<dbReference type="InterPro" id="IPR010839">
    <property type="entry name" value="AtuA_N"/>
</dbReference>
<comment type="caution">
    <text evidence="2">The sequence shown here is derived from an EMBL/GenBank/DDBJ whole genome shotgun (WGS) entry which is preliminary data.</text>
</comment>
<evidence type="ECO:0000313" key="2">
    <source>
        <dbReference type="EMBL" id="RCL78365.1"/>
    </source>
</evidence>
<organism evidence="2 3">
    <name type="scientific">PS1 clade bacterium</name>
    <dbReference type="NCBI Taxonomy" id="2175152"/>
    <lineage>
        <taxon>Bacteria</taxon>
        <taxon>Pseudomonadati</taxon>
        <taxon>Pseudomonadota</taxon>
        <taxon>Alphaproteobacteria</taxon>
        <taxon>PS1 clade</taxon>
    </lineage>
</organism>
<dbReference type="EMBL" id="QOQF01000001">
    <property type="protein sequence ID" value="RCL78365.1"/>
    <property type="molecule type" value="Genomic_DNA"/>
</dbReference>
<proteinExistence type="predicted"/>
<gene>
    <name evidence="2" type="ORF">DBW69_00030</name>
</gene>